<name>A0ACB7I833_MANES</name>
<evidence type="ECO:0000313" key="1">
    <source>
        <dbReference type="EMBL" id="KAG8660425.1"/>
    </source>
</evidence>
<dbReference type="Proteomes" id="UP000091857">
    <property type="component" value="Chromosome 2"/>
</dbReference>
<comment type="caution">
    <text evidence="1">The sequence shown here is derived from an EMBL/GenBank/DDBJ whole genome shotgun (WGS) entry which is preliminary data.</text>
</comment>
<gene>
    <name evidence="1" type="ORF">MANES_02G156600v8</name>
</gene>
<dbReference type="EMBL" id="CM004388">
    <property type="protein sequence ID" value="KAG8660425.1"/>
    <property type="molecule type" value="Genomic_DNA"/>
</dbReference>
<accession>A0ACB7I833</accession>
<keyword evidence="2" id="KW-1185">Reference proteome</keyword>
<reference evidence="2" key="1">
    <citation type="journal article" date="2016" name="Nat. Biotechnol.">
        <title>Sequencing wild and cultivated cassava and related species reveals extensive interspecific hybridization and genetic diversity.</title>
        <authorList>
            <person name="Bredeson J.V."/>
            <person name="Lyons J.B."/>
            <person name="Prochnik S.E."/>
            <person name="Wu G.A."/>
            <person name="Ha C.M."/>
            <person name="Edsinger-Gonzales E."/>
            <person name="Grimwood J."/>
            <person name="Schmutz J."/>
            <person name="Rabbi I.Y."/>
            <person name="Egesi C."/>
            <person name="Nauluvula P."/>
            <person name="Lebot V."/>
            <person name="Ndunguru J."/>
            <person name="Mkamilo G."/>
            <person name="Bart R.S."/>
            <person name="Setter T.L."/>
            <person name="Gleadow R.M."/>
            <person name="Kulakow P."/>
            <person name="Ferguson M.E."/>
            <person name="Rounsley S."/>
            <person name="Rokhsar D.S."/>
        </authorList>
    </citation>
    <scope>NUCLEOTIDE SEQUENCE [LARGE SCALE GENOMIC DNA]</scope>
    <source>
        <strain evidence="2">cv. AM560-2</strain>
    </source>
</reference>
<proteinExistence type="predicted"/>
<organism evidence="1 2">
    <name type="scientific">Manihot esculenta</name>
    <name type="common">Cassava</name>
    <name type="synonym">Jatropha manihot</name>
    <dbReference type="NCBI Taxonomy" id="3983"/>
    <lineage>
        <taxon>Eukaryota</taxon>
        <taxon>Viridiplantae</taxon>
        <taxon>Streptophyta</taxon>
        <taxon>Embryophyta</taxon>
        <taxon>Tracheophyta</taxon>
        <taxon>Spermatophyta</taxon>
        <taxon>Magnoliopsida</taxon>
        <taxon>eudicotyledons</taxon>
        <taxon>Gunneridae</taxon>
        <taxon>Pentapetalae</taxon>
        <taxon>rosids</taxon>
        <taxon>fabids</taxon>
        <taxon>Malpighiales</taxon>
        <taxon>Euphorbiaceae</taxon>
        <taxon>Crotonoideae</taxon>
        <taxon>Manihoteae</taxon>
        <taxon>Manihot</taxon>
    </lineage>
</organism>
<protein>
    <submittedName>
        <fullName evidence="1">Uncharacterized protein</fullName>
    </submittedName>
</protein>
<evidence type="ECO:0000313" key="2">
    <source>
        <dbReference type="Proteomes" id="UP000091857"/>
    </source>
</evidence>
<sequence>MQTQFPATLTTHNHNIDHCLVSLTFDSSREEKIPSSGRFSATSSIMGSISSSPPSSALIGDYIGVESCLDLKNNDDIFKSSSEVEKSQGFCLRRSKRDQSCAVKKEFPPPITSLARTGNLSSHMPWVLRRYYTDDGRLIIREERVKHHEYFQAHRSNGRLTLKLVPLDDEVYPPYPQGLADDLDDSESEFENCQEEVPDELDDCHTDEVDDDEEEVQPGTDNCSSEEAVKNELENCLVNEEEDDEELDNRRSKEEKEDKQETVIIDQYKDTQVNENGGDYAFDNGVNYFHSCNDITVKDVVYEDQRVPSVETGTSGIGGNMSAFKCLNIYNSTVRPDSNCIFGVPVSPLRPVHG</sequence>